<dbReference type="GO" id="GO:0003697">
    <property type="term" value="F:single-stranded DNA binding"/>
    <property type="evidence" value="ECO:0007669"/>
    <property type="project" value="TreeGrafter"/>
</dbReference>
<reference evidence="6 7" key="1">
    <citation type="submission" date="2018-11" db="EMBL/GenBank/DDBJ databases">
        <authorList>
            <consortium name="Pathogen Informatics"/>
        </authorList>
    </citation>
    <scope>NUCLEOTIDE SEQUENCE [LARGE SCALE GENOMIC DNA]</scope>
</reference>
<evidence type="ECO:0000313" key="7">
    <source>
        <dbReference type="Proteomes" id="UP000281553"/>
    </source>
</evidence>
<proteinExistence type="inferred from homology"/>
<sequence length="123" mass="14119">MCAQVKNNINLLFLQFGEKFGFSRPELFLPSFTLRLVYKTPVSATDAFWLTLAALECQGNEDPVENFHLAMDALTCLFGQAFEVAVRRTKARAEFKYFDSHCIELYREDMLKFFEALATLLSS</sequence>
<organism evidence="6 7">
    <name type="scientific">Dibothriocephalus latus</name>
    <name type="common">Fish tapeworm</name>
    <name type="synonym">Diphyllobothrium latum</name>
    <dbReference type="NCBI Taxonomy" id="60516"/>
    <lineage>
        <taxon>Eukaryota</taxon>
        <taxon>Metazoa</taxon>
        <taxon>Spiralia</taxon>
        <taxon>Lophotrochozoa</taxon>
        <taxon>Platyhelminthes</taxon>
        <taxon>Cestoda</taxon>
        <taxon>Eucestoda</taxon>
        <taxon>Diphyllobothriidea</taxon>
        <taxon>Diphyllobothriidae</taxon>
        <taxon>Dibothriocephalus</taxon>
    </lineage>
</organism>
<accession>A0A3P7KX09</accession>
<evidence type="ECO:0000256" key="3">
    <source>
        <dbReference type="ARBA" id="ARBA00022705"/>
    </source>
</evidence>
<keyword evidence="5" id="KW-0131">Cell cycle</keyword>
<dbReference type="GO" id="GO:0006270">
    <property type="term" value="P:DNA replication initiation"/>
    <property type="evidence" value="ECO:0007669"/>
    <property type="project" value="InterPro"/>
</dbReference>
<dbReference type="PANTHER" id="PTHR10507">
    <property type="entry name" value="CDC45-RELATED PROTEIN"/>
    <property type="match status" value="1"/>
</dbReference>
<name>A0A3P7KX09_DIBLA</name>
<evidence type="ECO:0000256" key="1">
    <source>
        <dbReference type="ARBA" id="ARBA00004123"/>
    </source>
</evidence>
<evidence type="ECO:0000256" key="2">
    <source>
        <dbReference type="ARBA" id="ARBA00010727"/>
    </source>
</evidence>
<dbReference type="OrthoDB" id="10258882at2759"/>
<evidence type="ECO:0000313" key="6">
    <source>
        <dbReference type="EMBL" id="VDN09635.1"/>
    </source>
</evidence>
<evidence type="ECO:0000256" key="4">
    <source>
        <dbReference type="ARBA" id="ARBA00023242"/>
    </source>
</evidence>
<comment type="subcellular location">
    <subcellularLocation>
        <location evidence="1">Nucleus</location>
    </subcellularLocation>
</comment>
<comment type="similarity">
    <text evidence="2">Belongs to the CDC45 family.</text>
</comment>
<dbReference type="Proteomes" id="UP000281553">
    <property type="component" value="Unassembled WGS sequence"/>
</dbReference>
<dbReference type="GO" id="GO:0003682">
    <property type="term" value="F:chromatin binding"/>
    <property type="evidence" value="ECO:0007669"/>
    <property type="project" value="TreeGrafter"/>
</dbReference>
<evidence type="ECO:0000256" key="5">
    <source>
        <dbReference type="ARBA" id="ARBA00023306"/>
    </source>
</evidence>
<dbReference type="GO" id="GO:1902977">
    <property type="term" value="P:mitotic DNA replication preinitiation complex assembly"/>
    <property type="evidence" value="ECO:0007669"/>
    <property type="project" value="TreeGrafter"/>
</dbReference>
<keyword evidence="3" id="KW-0235">DNA replication</keyword>
<dbReference type="PANTHER" id="PTHR10507:SF0">
    <property type="entry name" value="CELL DIVISION CONTROL PROTEIN 45 HOMOLOG"/>
    <property type="match status" value="1"/>
</dbReference>
<dbReference type="InterPro" id="IPR003874">
    <property type="entry name" value="CDC45"/>
</dbReference>
<dbReference type="GO" id="GO:0031261">
    <property type="term" value="C:DNA replication preinitiation complex"/>
    <property type="evidence" value="ECO:0007669"/>
    <property type="project" value="TreeGrafter"/>
</dbReference>
<keyword evidence="7" id="KW-1185">Reference proteome</keyword>
<keyword evidence="4" id="KW-0539">Nucleus</keyword>
<dbReference type="GO" id="GO:0000727">
    <property type="term" value="P:double-strand break repair via break-induced replication"/>
    <property type="evidence" value="ECO:0007669"/>
    <property type="project" value="TreeGrafter"/>
</dbReference>
<dbReference type="EMBL" id="UYRU01047461">
    <property type="protein sequence ID" value="VDN09635.1"/>
    <property type="molecule type" value="Genomic_DNA"/>
</dbReference>
<protein>
    <submittedName>
        <fullName evidence="6">Uncharacterized protein</fullName>
    </submittedName>
</protein>
<dbReference type="GO" id="GO:0003688">
    <property type="term" value="F:DNA replication origin binding"/>
    <property type="evidence" value="ECO:0007669"/>
    <property type="project" value="TreeGrafter"/>
</dbReference>
<dbReference type="AlphaFoldDB" id="A0A3P7KX09"/>
<gene>
    <name evidence="6" type="ORF">DILT_LOCUS5466</name>
</gene>